<dbReference type="AlphaFoldDB" id="A0A699HGJ6"/>
<dbReference type="EMBL" id="BKCJ010152123">
    <property type="protein sequence ID" value="GEY10421.1"/>
    <property type="molecule type" value="Genomic_DNA"/>
</dbReference>
<evidence type="ECO:0000256" key="1">
    <source>
        <dbReference type="SAM" id="Coils"/>
    </source>
</evidence>
<gene>
    <name evidence="2" type="ORF">Tci_382395</name>
</gene>
<organism evidence="2">
    <name type="scientific">Tanacetum cinerariifolium</name>
    <name type="common">Dalmatian daisy</name>
    <name type="synonym">Chrysanthemum cinerariifolium</name>
    <dbReference type="NCBI Taxonomy" id="118510"/>
    <lineage>
        <taxon>Eukaryota</taxon>
        <taxon>Viridiplantae</taxon>
        <taxon>Streptophyta</taxon>
        <taxon>Embryophyta</taxon>
        <taxon>Tracheophyta</taxon>
        <taxon>Spermatophyta</taxon>
        <taxon>Magnoliopsida</taxon>
        <taxon>eudicotyledons</taxon>
        <taxon>Gunneridae</taxon>
        <taxon>Pentapetalae</taxon>
        <taxon>asterids</taxon>
        <taxon>campanulids</taxon>
        <taxon>Asterales</taxon>
        <taxon>Asteraceae</taxon>
        <taxon>Asteroideae</taxon>
        <taxon>Anthemideae</taxon>
        <taxon>Anthemidinae</taxon>
        <taxon>Tanacetum</taxon>
    </lineage>
</organism>
<keyword evidence="1" id="KW-0175">Coiled coil</keyword>
<proteinExistence type="predicted"/>
<comment type="caution">
    <text evidence="2">The sequence shown here is derived from an EMBL/GenBank/DDBJ whole genome shotgun (WGS) entry which is preliminary data.</text>
</comment>
<evidence type="ECO:0000313" key="2">
    <source>
        <dbReference type="EMBL" id="GEY10421.1"/>
    </source>
</evidence>
<sequence>MCRRSIPKGLTSDDVDMDEDVEVNFEEAQAKAYNLDLQYSKKVLNMQDINEEEPDEVEEVLEVVTAAKLITEVVTIAEPTTTAAQIDMDEAFARHLEAELNANINWNDVIEQVKRSERRDNAVMSEIRHIFEKHYNSIQAFLEKVDEEVTIQEEGNKRQCKSLEQEINKKQRMDEEAEELKRHLQIMANDDDDVYTEATPLALKLVKERFETTEPKNFSDDFLLNILKIMFEKPDIEANVWRDQKGRYGLAKVKSWKLFESCGVHIITFTTTQMILLVEKKYPLTHFTLEKMLNNLRLKVEKESEMSLELLRLVRRQLNEGYVPE</sequence>
<reference evidence="2" key="1">
    <citation type="journal article" date="2019" name="Sci. Rep.">
        <title>Draft genome of Tanacetum cinerariifolium, the natural source of mosquito coil.</title>
        <authorList>
            <person name="Yamashiro T."/>
            <person name="Shiraishi A."/>
            <person name="Satake H."/>
            <person name="Nakayama K."/>
        </authorList>
    </citation>
    <scope>NUCLEOTIDE SEQUENCE</scope>
</reference>
<accession>A0A699HGJ6</accession>
<feature type="coiled-coil region" evidence="1">
    <location>
        <begin position="153"/>
        <end position="190"/>
    </location>
</feature>
<name>A0A699HGJ6_TANCI</name>
<protein>
    <submittedName>
        <fullName evidence="2">Uncharacterized protein</fullName>
    </submittedName>
</protein>